<keyword evidence="6" id="KW-1185">Reference proteome</keyword>
<dbReference type="GO" id="GO:0000381">
    <property type="term" value="P:regulation of alternative mRNA splicing, via spliceosome"/>
    <property type="evidence" value="ECO:0007669"/>
    <property type="project" value="InterPro"/>
</dbReference>
<evidence type="ECO:0000313" key="5">
    <source>
        <dbReference type="EMBL" id="KAF6154462.1"/>
    </source>
</evidence>
<sequence length="266" mass="31049">VIYYSTIGTLDDVVIESTRSKLGVNAENLVRALDEEDQRFVAFADKPSENCGKLLRPQVPGFVDDDDGDVNQEIIHQATTKKVLKDVEEQHRKALEEDPLVFDYDGAYDEINQAVIHSVAHDRHERKLKYITALKQKAKERERDHEVIFERKFVKEQSKEDHLFKYRDKYVTDAYKRKLVEQAKWLEEEHFRELREEKDDVTKKSDMINFYLNVKKNVTLGAKTAKFSKPVKQDEEATTDTSVKEVGQISAPERDPKCMEREMDQP</sequence>
<dbReference type="EMBL" id="JACGCM010001497">
    <property type="protein sequence ID" value="KAF6154462.1"/>
    <property type="molecule type" value="Genomic_DNA"/>
</dbReference>
<gene>
    <name evidence="5" type="ORF">GIB67_028354</name>
</gene>
<comment type="caution">
    <text evidence="5">The sequence shown here is derived from an EMBL/GenBank/DDBJ whole genome shotgun (WGS) entry which is preliminary data.</text>
</comment>
<comment type="similarity">
    <text evidence="1">Belongs to the NSRP1 family.</text>
</comment>
<dbReference type="Proteomes" id="UP000541444">
    <property type="component" value="Unassembled WGS sequence"/>
</dbReference>
<accession>A0A7J7MI27</accession>
<feature type="compositionally biased region" description="Basic and acidic residues" evidence="3">
    <location>
        <begin position="252"/>
        <end position="266"/>
    </location>
</feature>
<keyword evidence="2" id="KW-0175">Coiled coil</keyword>
<feature type="non-terminal residue" evidence="5">
    <location>
        <position position="1"/>
    </location>
</feature>
<dbReference type="InterPro" id="IPR018612">
    <property type="entry name" value="NSRP1_N"/>
</dbReference>
<evidence type="ECO:0000259" key="4">
    <source>
        <dbReference type="Pfam" id="PF09745"/>
    </source>
</evidence>
<protein>
    <recommendedName>
        <fullName evidence="4">Nuclear speckle splicing regulatory protein 1 N-terminal domain-containing protein</fullName>
    </recommendedName>
</protein>
<evidence type="ECO:0000256" key="2">
    <source>
        <dbReference type="ARBA" id="ARBA00023054"/>
    </source>
</evidence>
<feature type="domain" description="Nuclear speckle splicing regulatory protein 1 N-terminal" evidence="4">
    <location>
        <begin position="88"/>
        <end position="204"/>
    </location>
</feature>
<evidence type="ECO:0000256" key="1">
    <source>
        <dbReference type="ARBA" id="ARBA00010126"/>
    </source>
</evidence>
<organism evidence="5 6">
    <name type="scientific">Kingdonia uniflora</name>
    <dbReference type="NCBI Taxonomy" id="39325"/>
    <lineage>
        <taxon>Eukaryota</taxon>
        <taxon>Viridiplantae</taxon>
        <taxon>Streptophyta</taxon>
        <taxon>Embryophyta</taxon>
        <taxon>Tracheophyta</taxon>
        <taxon>Spermatophyta</taxon>
        <taxon>Magnoliopsida</taxon>
        <taxon>Ranunculales</taxon>
        <taxon>Circaeasteraceae</taxon>
        <taxon>Kingdonia</taxon>
    </lineage>
</organism>
<dbReference type="AlphaFoldDB" id="A0A7J7MI27"/>
<reference evidence="5 6" key="1">
    <citation type="journal article" date="2020" name="IScience">
        <title>Genome Sequencing of the Endangered Kingdonia uniflora (Circaeasteraceae, Ranunculales) Reveals Potential Mechanisms of Evolutionary Specialization.</title>
        <authorList>
            <person name="Sun Y."/>
            <person name="Deng T."/>
            <person name="Zhang A."/>
            <person name="Moore M.J."/>
            <person name="Landis J.B."/>
            <person name="Lin N."/>
            <person name="Zhang H."/>
            <person name="Zhang X."/>
            <person name="Huang J."/>
            <person name="Zhang X."/>
            <person name="Sun H."/>
            <person name="Wang H."/>
        </authorList>
    </citation>
    <scope>NUCLEOTIDE SEQUENCE [LARGE SCALE GENOMIC DNA]</scope>
    <source>
        <strain evidence="5">TB1705</strain>
        <tissue evidence="5">Leaf</tissue>
    </source>
</reference>
<dbReference type="OrthoDB" id="446635at2759"/>
<dbReference type="Pfam" id="PF09745">
    <property type="entry name" value="NSRP1_N"/>
    <property type="match status" value="1"/>
</dbReference>
<proteinExistence type="inferred from homology"/>
<feature type="region of interest" description="Disordered" evidence="3">
    <location>
        <begin position="228"/>
        <end position="266"/>
    </location>
</feature>
<name>A0A7J7MI27_9MAGN</name>
<dbReference type="PANTHER" id="PTHR30060">
    <property type="entry name" value="INNER MEMBRANE PROTEIN"/>
    <property type="match status" value="1"/>
</dbReference>
<evidence type="ECO:0000256" key="3">
    <source>
        <dbReference type="SAM" id="MobiDB-lite"/>
    </source>
</evidence>
<dbReference type="PANTHER" id="PTHR30060:SF0">
    <property type="entry name" value="COILED-COIL PROTEIN (DUF2040)-RELATED"/>
    <property type="match status" value="1"/>
</dbReference>
<evidence type="ECO:0000313" key="6">
    <source>
        <dbReference type="Proteomes" id="UP000541444"/>
    </source>
</evidence>